<name>A0A498L3U3_9EURY</name>
<organism evidence="1 2">
    <name type="scientific">Halorientalis pallida</name>
    <dbReference type="NCBI Taxonomy" id="2479928"/>
    <lineage>
        <taxon>Archaea</taxon>
        <taxon>Methanobacteriati</taxon>
        <taxon>Methanobacteriota</taxon>
        <taxon>Stenosarchaea group</taxon>
        <taxon>Halobacteria</taxon>
        <taxon>Halobacteriales</taxon>
        <taxon>Haloarculaceae</taxon>
        <taxon>Halorientalis</taxon>
    </lineage>
</organism>
<dbReference type="InterPro" id="IPR055927">
    <property type="entry name" value="DUF7504"/>
</dbReference>
<dbReference type="OrthoDB" id="109251at2157"/>
<keyword evidence="2" id="KW-1185">Reference proteome</keyword>
<dbReference type="Pfam" id="PF24336">
    <property type="entry name" value="DUF7504"/>
    <property type="match status" value="1"/>
</dbReference>
<sequence>MTTSERVRDRDPDRFPDDGNVLLLAPSVGGAERDACTDMLPHDAAASTRVIHVLYMESAIERYRVVESHLPDHPAESAVVAVGAGGVVGERGPEPPAEHYHVQRLTDPGDLTGLGIALNDALGEWAAAGDVTLCFDSLSILLQYADTERVFRFLHMLTNRLTELGASAHFHLDPAAHDEQTVAQLAQAFDSRVRVDREGDRVVRQ</sequence>
<protein>
    <recommendedName>
        <fullName evidence="3">RecA-superfamily ATPase, KaiC/GvpD/RAD55 family</fullName>
    </recommendedName>
</protein>
<dbReference type="EMBL" id="RDFA01000001">
    <property type="protein sequence ID" value="RXK51294.1"/>
    <property type="molecule type" value="Genomic_DNA"/>
</dbReference>
<dbReference type="Proteomes" id="UP000289691">
    <property type="component" value="Unassembled WGS sequence"/>
</dbReference>
<evidence type="ECO:0000313" key="1">
    <source>
        <dbReference type="EMBL" id="RXK51294.1"/>
    </source>
</evidence>
<proteinExistence type="predicted"/>
<dbReference type="RefSeq" id="WP_129067160.1">
    <property type="nucleotide sequence ID" value="NZ_RDFA01000001.1"/>
</dbReference>
<reference evidence="1 2" key="1">
    <citation type="submission" date="2019-01" db="EMBL/GenBank/DDBJ databases">
        <title>Halorientalis sp. F13-25 a new haloarchaeum isolated from hypersaline water.</title>
        <authorList>
            <person name="Ana D.-V."/>
            <person name="Cristina S.-P."/>
            <person name="Antonio V."/>
        </authorList>
    </citation>
    <scope>NUCLEOTIDE SEQUENCE [LARGE SCALE GENOMIC DNA]</scope>
    <source>
        <strain evidence="1 2">F13-25</strain>
    </source>
</reference>
<evidence type="ECO:0008006" key="3">
    <source>
        <dbReference type="Google" id="ProtNLM"/>
    </source>
</evidence>
<dbReference type="AlphaFoldDB" id="A0A498L3U3"/>
<accession>A0A498L3U3</accession>
<evidence type="ECO:0000313" key="2">
    <source>
        <dbReference type="Proteomes" id="UP000289691"/>
    </source>
</evidence>
<comment type="caution">
    <text evidence="1">The sequence shown here is derived from an EMBL/GenBank/DDBJ whole genome shotgun (WGS) entry which is preliminary data.</text>
</comment>
<gene>
    <name evidence="1" type="ORF">EAF64_01235</name>
</gene>